<evidence type="ECO:0000259" key="1">
    <source>
        <dbReference type="SMART" id="SM00849"/>
    </source>
</evidence>
<feature type="domain" description="Metallo-beta-lactamase" evidence="1">
    <location>
        <begin position="42"/>
        <end position="229"/>
    </location>
</feature>
<accession>A0A1G2LTZ4</accession>
<evidence type="ECO:0000313" key="2">
    <source>
        <dbReference type="EMBL" id="OHA14332.1"/>
    </source>
</evidence>
<comment type="caution">
    <text evidence="2">The sequence shown here is derived from an EMBL/GenBank/DDBJ whole genome shotgun (WGS) entry which is preliminary data.</text>
</comment>
<dbReference type="SUPFAM" id="SSF56281">
    <property type="entry name" value="Metallo-hydrolase/oxidoreductase"/>
    <property type="match status" value="1"/>
</dbReference>
<dbReference type="PANTHER" id="PTHR42663">
    <property type="entry name" value="HYDROLASE C777.06C-RELATED-RELATED"/>
    <property type="match status" value="1"/>
</dbReference>
<dbReference type="Proteomes" id="UP000178302">
    <property type="component" value="Unassembled WGS sequence"/>
</dbReference>
<sequence length="295" mass="34502">MLTEITLLGSGDMRSIPQPGCDCRNCLLAKNQYNFYRCEKRTNFSLLIRHNNRYTLIDAGPMIYAQLLNYYNSFLSFRDIDNILLTHDHFDHVGGIPLFYGNVKADGRSYELFCLKEVFQEIKSRYDWLFLTKNWKLFEYNEISFFEKFEIDGLKIMPIPMVHKVPTAGFVISFQSSEGIEKKIAIATDTKEIKEECKKFISGADLLFLGTICEENKFPILLKGFFPDKPFREVFKREKVDHLTIEEAKEVYFDLRAKTTIAVHITHGNDTHDELSKRYDTEDFKIGYDGMTFIF</sequence>
<reference evidence="2 3" key="1">
    <citation type="journal article" date="2016" name="Nat. Commun.">
        <title>Thousands of microbial genomes shed light on interconnected biogeochemical processes in an aquifer system.</title>
        <authorList>
            <person name="Anantharaman K."/>
            <person name="Brown C.T."/>
            <person name="Hug L.A."/>
            <person name="Sharon I."/>
            <person name="Castelle C.J."/>
            <person name="Probst A.J."/>
            <person name="Thomas B.C."/>
            <person name="Singh A."/>
            <person name="Wilkins M.J."/>
            <person name="Karaoz U."/>
            <person name="Brodie E.L."/>
            <person name="Williams K.H."/>
            <person name="Hubbard S.S."/>
            <person name="Banfield J.F."/>
        </authorList>
    </citation>
    <scope>NUCLEOTIDE SEQUENCE [LARGE SCALE GENOMIC DNA]</scope>
</reference>
<dbReference type="EMBL" id="MHQZ01000012">
    <property type="protein sequence ID" value="OHA14332.1"/>
    <property type="molecule type" value="Genomic_DNA"/>
</dbReference>
<dbReference type="PANTHER" id="PTHR42663:SF6">
    <property type="entry name" value="HYDROLASE C777.06C-RELATED"/>
    <property type="match status" value="1"/>
</dbReference>
<dbReference type="CDD" id="cd16279">
    <property type="entry name" value="metallo-hydrolase-like_MBL-fold"/>
    <property type="match status" value="1"/>
</dbReference>
<name>A0A1G2LTZ4_9BACT</name>
<dbReference type="Pfam" id="PF12706">
    <property type="entry name" value="Lactamase_B_2"/>
    <property type="match status" value="1"/>
</dbReference>
<organism evidence="2 3">
    <name type="scientific">Candidatus Tagabacteria bacterium RIFCSPLOWO2_01_FULL_39_11</name>
    <dbReference type="NCBI Taxonomy" id="1802295"/>
    <lineage>
        <taxon>Bacteria</taxon>
        <taxon>Candidatus Tagaibacteriota</taxon>
    </lineage>
</organism>
<dbReference type="AlphaFoldDB" id="A0A1G2LTZ4"/>
<dbReference type="SMART" id="SM00849">
    <property type="entry name" value="Lactamase_B"/>
    <property type="match status" value="1"/>
</dbReference>
<evidence type="ECO:0000313" key="3">
    <source>
        <dbReference type="Proteomes" id="UP000178302"/>
    </source>
</evidence>
<protein>
    <recommendedName>
        <fullName evidence="1">Metallo-beta-lactamase domain-containing protein</fullName>
    </recommendedName>
</protein>
<proteinExistence type="predicted"/>
<dbReference type="InterPro" id="IPR036866">
    <property type="entry name" value="RibonucZ/Hydroxyglut_hydro"/>
</dbReference>
<dbReference type="InterPro" id="IPR001279">
    <property type="entry name" value="Metallo-B-lactamas"/>
</dbReference>
<gene>
    <name evidence="2" type="ORF">A2909_02495</name>
</gene>
<dbReference type="Gene3D" id="3.60.15.10">
    <property type="entry name" value="Ribonuclease Z/Hydroxyacylglutathione hydrolase-like"/>
    <property type="match status" value="1"/>
</dbReference>